<dbReference type="PROSITE" id="PS50026">
    <property type="entry name" value="EGF_3"/>
    <property type="match status" value="1"/>
</dbReference>
<dbReference type="PROSITE" id="PS00615">
    <property type="entry name" value="C_TYPE_LECTIN_1"/>
    <property type="match status" value="1"/>
</dbReference>
<dbReference type="InterPro" id="IPR016186">
    <property type="entry name" value="C-type_lectin-like/link_sf"/>
</dbReference>
<proteinExistence type="predicted"/>
<reference evidence="8" key="2">
    <citation type="submission" date="2025-09" db="UniProtKB">
        <authorList>
            <consortium name="Ensembl"/>
        </authorList>
    </citation>
    <scope>IDENTIFICATION</scope>
</reference>
<feature type="disulfide bond" evidence="3">
    <location>
        <begin position="134"/>
        <end position="144"/>
    </location>
</feature>
<sequence>MVFINILDSDFFFFGQATGVCRSLIDEVDINPFPCWWYLMLSLKFVFSFKMYIRPKSPYYWIGITKNHMNENWTWIGNNSTWVGEQSWAENEPNNNHSTEFCVEIYVNTGPNRGKWNDEKCGVLKYAVCYKAQCNATSCGRGRCQEMIENITCLCEPGFKGDRCQTECHLRCSCPLRTSVRSYISALLVNLNLFVPPAMECPPLSQPDNGYLSCSGGNLTFNSTCRFECQPGFLIIGPPDVTCSVTGVWSGPRPICTSNYLKLCKRLKYKR</sequence>
<feature type="domain" description="C-type lectin" evidence="6">
    <location>
        <begin position="52"/>
        <end position="130"/>
    </location>
</feature>
<dbReference type="AlphaFoldDB" id="A0A8D0D451"/>
<feature type="domain" description="Sushi" evidence="7">
    <location>
        <begin position="199"/>
        <end position="258"/>
    </location>
</feature>
<dbReference type="Pfam" id="PF00084">
    <property type="entry name" value="Sushi"/>
    <property type="match status" value="1"/>
</dbReference>
<dbReference type="SUPFAM" id="SSF57196">
    <property type="entry name" value="EGF/Laminin"/>
    <property type="match status" value="1"/>
</dbReference>
<evidence type="ECO:0000256" key="1">
    <source>
        <dbReference type="ARBA" id="ARBA00022729"/>
    </source>
</evidence>
<feature type="domain" description="EGF-like" evidence="5">
    <location>
        <begin position="130"/>
        <end position="165"/>
    </location>
</feature>
<organism evidence="8 9">
    <name type="scientific">Sander lucioperca</name>
    <name type="common">Pike-perch</name>
    <name type="synonym">Perca lucioperca</name>
    <dbReference type="NCBI Taxonomy" id="283035"/>
    <lineage>
        <taxon>Eukaryota</taxon>
        <taxon>Metazoa</taxon>
        <taxon>Chordata</taxon>
        <taxon>Craniata</taxon>
        <taxon>Vertebrata</taxon>
        <taxon>Euteleostomi</taxon>
        <taxon>Actinopterygii</taxon>
        <taxon>Neopterygii</taxon>
        <taxon>Teleostei</taxon>
        <taxon>Neoteleostei</taxon>
        <taxon>Acanthomorphata</taxon>
        <taxon>Eupercaria</taxon>
        <taxon>Perciformes</taxon>
        <taxon>Percoidei</taxon>
        <taxon>Percidae</taxon>
        <taxon>Luciopercinae</taxon>
        <taxon>Sander</taxon>
    </lineage>
</organism>
<dbReference type="PROSITE" id="PS00022">
    <property type="entry name" value="EGF_1"/>
    <property type="match status" value="1"/>
</dbReference>
<dbReference type="InterPro" id="IPR000436">
    <property type="entry name" value="Sushi_SCR_CCP_dom"/>
</dbReference>
<dbReference type="Gene3D" id="3.10.100.10">
    <property type="entry name" value="Mannose-Binding Protein A, subunit A"/>
    <property type="match status" value="1"/>
</dbReference>
<evidence type="ECO:0000259" key="6">
    <source>
        <dbReference type="PROSITE" id="PS50041"/>
    </source>
</evidence>
<name>A0A8D0D451_SANLU</name>
<keyword evidence="3" id="KW-0245">EGF-like domain</keyword>
<evidence type="ECO:0000256" key="3">
    <source>
        <dbReference type="PROSITE-ProRule" id="PRU00076"/>
    </source>
</evidence>
<keyword evidence="9" id="KW-1185">Reference proteome</keyword>
<dbReference type="SMART" id="SM00032">
    <property type="entry name" value="CCP"/>
    <property type="match status" value="1"/>
</dbReference>
<accession>A0A8D0D451</accession>
<dbReference type="InterPro" id="IPR016187">
    <property type="entry name" value="CTDL_fold"/>
</dbReference>
<evidence type="ECO:0000313" key="8">
    <source>
        <dbReference type="Ensembl" id="ENSSLUP00000037232.1"/>
    </source>
</evidence>
<evidence type="ECO:0000259" key="7">
    <source>
        <dbReference type="PROSITE" id="PS50923"/>
    </source>
</evidence>
<evidence type="ECO:0000313" key="9">
    <source>
        <dbReference type="Proteomes" id="UP000694568"/>
    </source>
</evidence>
<evidence type="ECO:0000256" key="2">
    <source>
        <dbReference type="ARBA" id="ARBA00023157"/>
    </source>
</evidence>
<keyword evidence="4" id="KW-0768">Sushi</keyword>
<feature type="disulfide bond" evidence="3">
    <location>
        <begin position="155"/>
        <end position="164"/>
    </location>
</feature>
<dbReference type="PROSITE" id="PS50923">
    <property type="entry name" value="SUSHI"/>
    <property type="match status" value="1"/>
</dbReference>
<reference evidence="8" key="1">
    <citation type="submission" date="2025-08" db="UniProtKB">
        <authorList>
            <consortium name="Ensembl"/>
        </authorList>
    </citation>
    <scope>IDENTIFICATION</scope>
</reference>
<evidence type="ECO:0000259" key="5">
    <source>
        <dbReference type="PROSITE" id="PS50026"/>
    </source>
</evidence>
<protein>
    <recommendedName>
        <fullName evidence="10">L-selectin</fullName>
    </recommendedName>
</protein>
<dbReference type="InterPro" id="IPR001304">
    <property type="entry name" value="C-type_lectin-like"/>
</dbReference>
<feature type="disulfide bond" evidence="4">
    <location>
        <begin position="229"/>
        <end position="256"/>
    </location>
</feature>
<evidence type="ECO:0000256" key="4">
    <source>
        <dbReference type="PROSITE-ProRule" id="PRU00302"/>
    </source>
</evidence>
<dbReference type="GeneTree" id="ENSGT00940000164633"/>
<keyword evidence="1" id="KW-0732">Signal</keyword>
<dbReference type="Pfam" id="PF00059">
    <property type="entry name" value="Lectin_C"/>
    <property type="match status" value="1"/>
</dbReference>
<comment type="caution">
    <text evidence="3">Lacks conserved residue(s) required for the propagation of feature annotation.</text>
</comment>
<dbReference type="SUPFAM" id="SSF56436">
    <property type="entry name" value="C-type lectin-like"/>
    <property type="match status" value="1"/>
</dbReference>
<dbReference type="Gene3D" id="2.10.70.10">
    <property type="entry name" value="Complement Module, domain 1"/>
    <property type="match status" value="1"/>
</dbReference>
<dbReference type="PROSITE" id="PS50041">
    <property type="entry name" value="C_TYPE_LECTIN_2"/>
    <property type="match status" value="1"/>
</dbReference>
<dbReference type="InterPro" id="IPR000742">
    <property type="entry name" value="EGF"/>
</dbReference>
<dbReference type="Proteomes" id="UP000694568">
    <property type="component" value="Unplaced"/>
</dbReference>
<dbReference type="Ensembl" id="ENSSLUT00000038384.1">
    <property type="protein sequence ID" value="ENSSLUP00000037232.1"/>
    <property type="gene ID" value="ENSSLUG00000016611.1"/>
</dbReference>
<keyword evidence="2 3" id="KW-1015">Disulfide bond</keyword>
<dbReference type="CDD" id="cd00033">
    <property type="entry name" value="CCP"/>
    <property type="match status" value="1"/>
</dbReference>
<dbReference type="InterPro" id="IPR018378">
    <property type="entry name" value="C-type_lectin_CS"/>
</dbReference>
<evidence type="ECO:0008006" key="10">
    <source>
        <dbReference type="Google" id="ProtNLM"/>
    </source>
</evidence>
<dbReference type="SUPFAM" id="SSF57535">
    <property type="entry name" value="Complement control module/SCR domain"/>
    <property type="match status" value="1"/>
</dbReference>
<dbReference type="InterPro" id="IPR035976">
    <property type="entry name" value="Sushi/SCR/CCP_sf"/>
</dbReference>
<dbReference type="Gene3D" id="2.10.25.10">
    <property type="entry name" value="Laminin"/>
    <property type="match status" value="1"/>
</dbReference>